<keyword evidence="12" id="KW-0833">Ubl conjugation pathway</keyword>
<organism evidence="22 23">
    <name type="scientific">Danionella cerebrum</name>
    <dbReference type="NCBI Taxonomy" id="2873325"/>
    <lineage>
        <taxon>Eukaryota</taxon>
        <taxon>Metazoa</taxon>
        <taxon>Chordata</taxon>
        <taxon>Craniata</taxon>
        <taxon>Vertebrata</taxon>
        <taxon>Euteleostomi</taxon>
        <taxon>Actinopterygii</taxon>
        <taxon>Neopterygii</taxon>
        <taxon>Teleostei</taxon>
        <taxon>Ostariophysi</taxon>
        <taxon>Cypriniformes</taxon>
        <taxon>Danionidae</taxon>
        <taxon>Danioninae</taxon>
        <taxon>Danionella</taxon>
    </lineage>
</organism>
<dbReference type="GO" id="GO:0016020">
    <property type="term" value="C:membrane"/>
    <property type="evidence" value="ECO:0007669"/>
    <property type="project" value="UniProtKB-SubCell"/>
</dbReference>
<feature type="region of interest" description="Disordered" evidence="20">
    <location>
        <begin position="99"/>
        <end position="118"/>
    </location>
</feature>
<gene>
    <name evidence="22" type="ORF">DNTS_021698</name>
</gene>
<dbReference type="Proteomes" id="UP000316079">
    <property type="component" value="Unassembled WGS sequence"/>
</dbReference>
<dbReference type="EC" id="2.3.2.27" evidence="6"/>
<dbReference type="EMBL" id="SRMA01026742">
    <property type="protein sequence ID" value="TRY72880.1"/>
    <property type="molecule type" value="Genomic_DNA"/>
</dbReference>
<sequence length="256" mass="27802">SEVLKFSRWHLNLSSGSQTDTTEEEEEEEAAAAAARHVTVPRVFFDNTPMGPKQSSPSAGVRVRSFSGSDVSSADGRPAVLRYYSGSSTGQIGERLDYSSQGSGSFIQSPVIPSSGRRDAEQAGRRALLIGSLPAQLTPHLLGVGFDCPICSKYVCSEEMDVHLLMCFSKPRLRYNDDVLSRDSGECSICLDEMIEGDAIARLPCLCIYHKGCIDGWFEMWNPCVSEIHGVKTSGAKSNSAFIPKGLVQQCLHGYP</sequence>
<dbReference type="AlphaFoldDB" id="A0A553P5G6"/>
<keyword evidence="7" id="KW-0808">Transferase</keyword>
<dbReference type="InterPro" id="IPR001841">
    <property type="entry name" value="Znf_RING"/>
</dbReference>
<dbReference type="InterPro" id="IPR051878">
    <property type="entry name" value="ZNRF_ubiq-protein_ligase"/>
</dbReference>
<dbReference type="GO" id="GO:0070936">
    <property type="term" value="P:protein K48-linked ubiquitination"/>
    <property type="evidence" value="ECO:0007669"/>
    <property type="project" value="TreeGrafter"/>
</dbReference>
<dbReference type="GO" id="GO:0005768">
    <property type="term" value="C:endosome"/>
    <property type="evidence" value="ECO:0007669"/>
    <property type="project" value="UniProtKB-SubCell"/>
</dbReference>
<evidence type="ECO:0000256" key="15">
    <source>
        <dbReference type="ARBA" id="ARBA00023228"/>
    </source>
</evidence>
<feature type="compositionally biased region" description="Acidic residues" evidence="20">
    <location>
        <begin position="21"/>
        <end position="30"/>
    </location>
</feature>
<name>A0A553P5G6_9TELE</name>
<dbReference type="FunFam" id="3.30.40.10:FF:000235">
    <property type="entry name" value="E3 ubiquitin-protein ligase ZNRF1"/>
    <property type="match status" value="1"/>
</dbReference>
<evidence type="ECO:0000256" key="12">
    <source>
        <dbReference type="ARBA" id="ARBA00022786"/>
    </source>
</evidence>
<evidence type="ECO:0000256" key="4">
    <source>
        <dbReference type="ARBA" id="ARBA00004371"/>
    </source>
</evidence>
<dbReference type="GO" id="GO:0008270">
    <property type="term" value="F:zinc ion binding"/>
    <property type="evidence" value="ECO:0007669"/>
    <property type="project" value="UniProtKB-KW"/>
</dbReference>
<evidence type="ECO:0000256" key="19">
    <source>
        <dbReference type="ARBA" id="ARBA00042305"/>
    </source>
</evidence>
<dbReference type="PANTHER" id="PTHR46661:SF3">
    <property type="entry name" value="E3 UBIQUITIN-PROTEIN LIGASE ZNRF2"/>
    <property type="match status" value="1"/>
</dbReference>
<comment type="caution">
    <text evidence="22">The sequence shown here is derived from an EMBL/GenBank/DDBJ whole genome shotgun (WGS) entry which is preliminary data.</text>
</comment>
<evidence type="ECO:0000256" key="1">
    <source>
        <dbReference type="ARBA" id="ARBA00000900"/>
    </source>
</evidence>
<accession>A0A553P5G6</accession>
<evidence type="ECO:0000256" key="20">
    <source>
        <dbReference type="SAM" id="MobiDB-lite"/>
    </source>
</evidence>
<evidence type="ECO:0000313" key="23">
    <source>
        <dbReference type="Proteomes" id="UP000316079"/>
    </source>
</evidence>
<dbReference type="InterPro" id="IPR013083">
    <property type="entry name" value="Znf_RING/FYVE/PHD"/>
</dbReference>
<keyword evidence="14" id="KW-0472">Membrane</keyword>
<evidence type="ECO:0000256" key="2">
    <source>
        <dbReference type="ARBA" id="ARBA00004170"/>
    </source>
</evidence>
<evidence type="ECO:0000259" key="21">
    <source>
        <dbReference type="Pfam" id="PF13639"/>
    </source>
</evidence>
<keyword evidence="10" id="KW-0967">Endosome</keyword>
<keyword evidence="13" id="KW-0862">Zinc</keyword>
<dbReference type="STRING" id="623744.A0A553P5G6"/>
<keyword evidence="23" id="KW-1185">Reference proteome</keyword>
<dbReference type="PANTHER" id="PTHR46661">
    <property type="entry name" value="E3 UBIQUITIN-PROTEIN LIGASE ZNRF1-LIKE PROTEIN"/>
    <property type="match status" value="1"/>
</dbReference>
<dbReference type="GO" id="GO:0061630">
    <property type="term" value="F:ubiquitin protein ligase activity"/>
    <property type="evidence" value="ECO:0007669"/>
    <property type="project" value="UniProtKB-EC"/>
</dbReference>
<dbReference type="Gene3D" id="3.30.40.10">
    <property type="entry name" value="Zinc/RING finger domain, C3HC4 (zinc finger)"/>
    <property type="match status" value="1"/>
</dbReference>
<dbReference type="GO" id="GO:0043161">
    <property type="term" value="P:proteasome-mediated ubiquitin-dependent protein catabolic process"/>
    <property type="evidence" value="ECO:0007669"/>
    <property type="project" value="TreeGrafter"/>
</dbReference>
<evidence type="ECO:0000256" key="10">
    <source>
        <dbReference type="ARBA" id="ARBA00022753"/>
    </source>
</evidence>
<feature type="non-terminal residue" evidence="22">
    <location>
        <position position="1"/>
    </location>
</feature>
<comment type="pathway">
    <text evidence="5">Protein modification; protein ubiquitination.</text>
</comment>
<evidence type="ECO:0000256" key="7">
    <source>
        <dbReference type="ARBA" id="ARBA00022679"/>
    </source>
</evidence>
<evidence type="ECO:0000256" key="5">
    <source>
        <dbReference type="ARBA" id="ARBA00004906"/>
    </source>
</evidence>
<evidence type="ECO:0000256" key="8">
    <source>
        <dbReference type="ARBA" id="ARBA00022707"/>
    </source>
</evidence>
<keyword evidence="15" id="KW-0458">Lysosome</keyword>
<proteinExistence type="predicted"/>
<feature type="compositionally biased region" description="Polar residues" evidence="20">
    <location>
        <begin position="99"/>
        <end position="112"/>
    </location>
</feature>
<evidence type="ECO:0000256" key="3">
    <source>
        <dbReference type="ARBA" id="ARBA00004177"/>
    </source>
</evidence>
<protein>
    <recommendedName>
        <fullName evidence="17">E3 ubiquitin-protein ligase ZNRF1</fullName>
        <ecNumber evidence="6">2.3.2.27</ecNumber>
    </recommendedName>
    <alternativeName>
        <fullName evidence="18">RING-type E3 ubiquitin transferase ZNRF1</fullName>
    </alternativeName>
    <alternativeName>
        <fullName evidence="19">Zinc/RING finger protein 1</fullName>
    </alternativeName>
</protein>
<evidence type="ECO:0000256" key="6">
    <source>
        <dbReference type="ARBA" id="ARBA00012483"/>
    </source>
</evidence>
<keyword evidence="11" id="KW-0863">Zinc-finger</keyword>
<evidence type="ECO:0000256" key="13">
    <source>
        <dbReference type="ARBA" id="ARBA00022833"/>
    </source>
</evidence>
<reference evidence="22 23" key="1">
    <citation type="journal article" date="2019" name="Sci. Data">
        <title>Hybrid genome assembly and annotation of Danionella translucida.</title>
        <authorList>
            <person name="Kadobianskyi M."/>
            <person name="Schulze L."/>
            <person name="Schuelke M."/>
            <person name="Judkewitz B."/>
        </authorList>
    </citation>
    <scope>NUCLEOTIDE SEQUENCE [LARGE SCALE GENOMIC DNA]</scope>
    <source>
        <strain evidence="22 23">Bolton</strain>
    </source>
</reference>
<keyword evidence="9" id="KW-0479">Metal-binding</keyword>
<evidence type="ECO:0000256" key="17">
    <source>
        <dbReference type="ARBA" id="ARBA00040227"/>
    </source>
</evidence>
<evidence type="ECO:0000313" key="22">
    <source>
        <dbReference type="EMBL" id="TRY72880.1"/>
    </source>
</evidence>
<dbReference type="Pfam" id="PF13639">
    <property type="entry name" value="zf-RING_2"/>
    <property type="match status" value="1"/>
</dbReference>
<feature type="domain" description="RING-type" evidence="21">
    <location>
        <begin position="186"/>
        <end position="224"/>
    </location>
</feature>
<keyword evidence="16" id="KW-0449">Lipoprotein</keyword>
<keyword evidence="8" id="KW-0519">Myristate</keyword>
<evidence type="ECO:0000256" key="16">
    <source>
        <dbReference type="ARBA" id="ARBA00023288"/>
    </source>
</evidence>
<feature type="region of interest" description="Disordered" evidence="20">
    <location>
        <begin position="14"/>
        <end position="34"/>
    </location>
</feature>
<evidence type="ECO:0000256" key="18">
    <source>
        <dbReference type="ARBA" id="ARBA00042177"/>
    </source>
</evidence>
<dbReference type="SUPFAM" id="SSF57850">
    <property type="entry name" value="RING/U-box"/>
    <property type="match status" value="1"/>
</dbReference>
<feature type="region of interest" description="Disordered" evidence="20">
    <location>
        <begin position="46"/>
        <end position="73"/>
    </location>
</feature>
<comment type="catalytic activity">
    <reaction evidence="1">
        <text>S-ubiquitinyl-[E2 ubiquitin-conjugating enzyme]-L-cysteine + [acceptor protein]-L-lysine = [E2 ubiquitin-conjugating enzyme]-L-cysteine + N(6)-ubiquitinyl-[acceptor protein]-L-lysine.</text>
        <dbReference type="EC" id="2.3.2.27"/>
    </reaction>
</comment>
<evidence type="ECO:0000256" key="14">
    <source>
        <dbReference type="ARBA" id="ARBA00023136"/>
    </source>
</evidence>
<dbReference type="OrthoDB" id="10057496at2759"/>
<comment type="subcellular location">
    <subcellularLocation>
        <location evidence="3">Endosome</location>
    </subcellularLocation>
    <subcellularLocation>
        <location evidence="4">Lysosome</location>
    </subcellularLocation>
    <subcellularLocation>
        <location evidence="2">Membrane</location>
        <topology evidence="2">Peripheral membrane protein</topology>
    </subcellularLocation>
</comment>
<evidence type="ECO:0000256" key="9">
    <source>
        <dbReference type="ARBA" id="ARBA00022723"/>
    </source>
</evidence>
<dbReference type="GO" id="GO:0005764">
    <property type="term" value="C:lysosome"/>
    <property type="evidence" value="ECO:0007669"/>
    <property type="project" value="UniProtKB-SubCell"/>
</dbReference>
<evidence type="ECO:0000256" key="11">
    <source>
        <dbReference type="ARBA" id="ARBA00022771"/>
    </source>
</evidence>